<reference evidence="3" key="1">
    <citation type="journal article" date="2019" name="Int. J. Syst. Evol. Microbiol.">
        <title>The Global Catalogue of Microorganisms (GCM) 10K type strain sequencing project: providing services to taxonomists for standard genome sequencing and annotation.</title>
        <authorList>
            <consortium name="The Broad Institute Genomics Platform"/>
            <consortium name="The Broad Institute Genome Sequencing Center for Infectious Disease"/>
            <person name="Wu L."/>
            <person name="Ma J."/>
        </authorList>
    </citation>
    <scope>NUCLEOTIDE SEQUENCE [LARGE SCALE GENOMIC DNA]</scope>
    <source>
        <strain evidence="3">JCM 16928</strain>
    </source>
</reference>
<feature type="compositionally biased region" description="Polar residues" evidence="1">
    <location>
        <begin position="255"/>
        <end position="272"/>
    </location>
</feature>
<evidence type="ECO:0000313" key="3">
    <source>
        <dbReference type="Proteomes" id="UP001501222"/>
    </source>
</evidence>
<dbReference type="Proteomes" id="UP001501222">
    <property type="component" value="Unassembled WGS sequence"/>
</dbReference>
<sequence>MVGRGHLVCVENDQQGRVGAALRGGGDESVRLFVELRQRQKGAFSRTQALEHGITDKVLQRRCRVRQLQRVHHGVYVDFTGPLPWETRMWAAWLACGPEAALTGKTALRYYGLEGDWDDNDPIHLAVPHARRLDRRGKIRVTRWRELDARLHPTRKPPTVRLEVALLTTASRERETARQAAMLLDACRQRRTTPQRLLAELESLGQLAGRDVIRQILLDTVDGVQSFLEQCYLRRVERAHGLPAADRQVRAVTAADSTTVDHSGTAESTTTPPARPSKRVVYRDVEYSPYGVIVELDGRLGHSDALSRWRDMSRDNAAATSGKLTLRFGYQLVSHPCETAAQVVTALRHRGWTGAPRLCSPTCALGEDPVRIRGGKYPHSGATSSPPEARNLPG</sequence>
<evidence type="ECO:0008006" key="4">
    <source>
        <dbReference type="Google" id="ProtNLM"/>
    </source>
</evidence>
<gene>
    <name evidence="2" type="ORF">GCM10022235_13730</name>
</gene>
<comment type="caution">
    <text evidence="2">The sequence shown here is derived from an EMBL/GenBank/DDBJ whole genome shotgun (WGS) entry which is preliminary data.</text>
</comment>
<name>A0ABP6W7N8_9ACTN</name>
<accession>A0ABP6W7N8</accession>
<feature type="region of interest" description="Disordered" evidence="1">
    <location>
        <begin position="254"/>
        <end position="277"/>
    </location>
</feature>
<protein>
    <recommendedName>
        <fullName evidence="4">AbiEi antitoxin of type IV toxin-antitoxin system</fullName>
    </recommendedName>
</protein>
<evidence type="ECO:0000256" key="1">
    <source>
        <dbReference type="SAM" id="MobiDB-lite"/>
    </source>
</evidence>
<feature type="region of interest" description="Disordered" evidence="1">
    <location>
        <begin position="374"/>
        <end position="394"/>
    </location>
</feature>
<keyword evidence="3" id="KW-1185">Reference proteome</keyword>
<organism evidence="2 3">
    <name type="scientific">Kribbella ginsengisoli</name>
    <dbReference type="NCBI Taxonomy" id="363865"/>
    <lineage>
        <taxon>Bacteria</taxon>
        <taxon>Bacillati</taxon>
        <taxon>Actinomycetota</taxon>
        <taxon>Actinomycetes</taxon>
        <taxon>Propionibacteriales</taxon>
        <taxon>Kribbellaceae</taxon>
        <taxon>Kribbella</taxon>
    </lineage>
</organism>
<evidence type="ECO:0000313" key="2">
    <source>
        <dbReference type="EMBL" id="GAA3547264.1"/>
    </source>
</evidence>
<proteinExistence type="predicted"/>
<dbReference type="EMBL" id="BAABAA010000001">
    <property type="protein sequence ID" value="GAA3547264.1"/>
    <property type="molecule type" value="Genomic_DNA"/>
</dbReference>